<keyword evidence="1" id="KW-0808">Transferase</keyword>
<dbReference type="InterPro" id="IPR043519">
    <property type="entry name" value="NT_sf"/>
</dbReference>
<dbReference type="AlphaFoldDB" id="Q2SF89"/>
<reference evidence="1 2" key="1">
    <citation type="journal article" date="2005" name="Nucleic Acids Res.">
        <title>Genomic blueprint of Hahella chejuensis, a marine microbe producing an algicidal agent.</title>
        <authorList>
            <person name="Jeong H."/>
            <person name="Yim J.H."/>
            <person name="Lee C."/>
            <person name="Choi S.-H."/>
            <person name="Park Y.K."/>
            <person name="Yoon S.H."/>
            <person name="Hur C.-G."/>
            <person name="Kang H.-Y."/>
            <person name="Kim D."/>
            <person name="Lee H.H."/>
            <person name="Park K.H."/>
            <person name="Park S.-H."/>
            <person name="Park H.-S."/>
            <person name="Lee H.K."/>
            <person name="Oh T.K."/>
            <person name="Kim J.F."/>
        </authorList>
    </citation>
    <scope>NUCLEOTIDE SEQUENCE [LARGE SCALE GENOMIC DNA]</scope>
    <source>
        <strain evidence="1 2">KCTC 2396</strain>
    </source>
</reference>
<organism evidence="1 2">
    <name type="scientific">Hahella chejuensis (strain KCTC 2396)</name>
    <dbReference type="NCBI Taxonomy" id="349521"/>
    <lineage>
        <taxon>Bacteria</taxon>
        <taxon>Pseudomonadati</taxon>
        <taxon>Pseudomonadota</taxon>
        <taxon>Gammaproteobacteria</taxon>
        <taxon>Oceanospirillales</taxon>
        <taxon>Hahellaceae</taxon>
        <taxon>Hahella</taxon>
    </lineage>
</organism>
<dbReference type="Proteomes" id="UP000000238">
    <property type="component" value="Chromosome"/>
</dbReference>
<dbReference type="STRING" id="349521.HCH_03966"/>
<proteinExistence type="predicted"/>
<accession>Q2SF89</accession>
<dbReference type="Gene3D" id="3.30.460.10">
    <property type="entry name" value="Beta Polymerase, domain 2"/>
    <property type="match status" value="1"/>
</dbReference>
<evidence type="ECO:0000313" key="2">
    <source>
        <dbReference type="Proteomes" id="UP000000238"/>
    </source>
</evidence>
<dbReference type="HOGENOM" id="CLU_086367_1_0_6"/>
<keyword evidence="2" id="KW-1185">Reference proteome</keyword>
<name>Q2SF89_HAHCH</name>
<gene>
    <name evidence="1" type="ordered locus">HCH_03966</name>
</gene>
<protein>
    <submittedName>
        <fullName evidence="1">Predicted nucleotidyltransferase</fullName>
    </submittedName>
</protein>
<dbReference type="EMBL" id="CP000155">
    <property type="protein sequence ID" value="ABC30685.1"/>
    <property type="molecule type" value="Genomic_DNA"/>
</dbReference>
<sequence>MYEEGVDQYLDAKRKAAKRLVGGYTLHLPSNGEISEEIYRMARFEEPDAVTQRLFDMRVLAMDVMEQLAPFNPRLIGSVSTGRIRASSDIDLHVFVDMPETLFRYLDELEWPYETKSICIRKEGRFMEFTHIYLDMEFPVELSVYPLRDLRVRGRSSTDGKPIDRLSAGRLRTLIMNEHPDQWEALMYGDGGGETRVEAFSD</sequence>
<dbReference type="KEGG" id="hch:HCH_03966"/>
<evidence type="ECO:0000313" key="1">
    <source>
        <dbReference type="EMBL" id="ABC30685.1"/>
    </source>
</evidence>
<dbReference type="GO" id="GO:0016740">
    <property type="term" value="F:transferase activity"/>
    <property type="evidence" value="ECO:0007669"/>
    <property type="project" value="UniProtKB-KW"/>
</dbReference>
<dbReference type="SUPFAM" id="SSF81301">
    <property type="entry name" value="Nucleotidyltransferase"/>
    <property type="match status" value="1"/>
</dbReference>
<dbReference type="eggNOG" id="COG1418">
    <property type="taxonomic scope" value="Bacteria"/>
</dbReference>